<dbReference type="Gene3D" id="3.90.190.10">
    <property type="entry name" value="Protein tyrosine phosphatase superfamily"/>
    <property type="match status" value="1"/>
</dbReference>
<evidence type="ECO:0000313" key="2">
    <source>
        <dbReference type="EMBL" id="MBD7957379.1"/>
    </source>
</evidence>
<feature type="domain" description="Tyrosine specific protein phosphatases" evidence="1">
    <location>
        <begin position="113"/>
        <end position="149"/>
    </location>
</feature>
<name>A0ABR8S202_9MICO</name>
<dbReference type="InterPro" id="IPR000387">
    <property type="entry name" value="Tyr_Pase_dom"/>
</dbReference>
<dbReference type="Pfam" id="PF13350">
    <property type="entry name" value="Y_phosphatase3"/>
    <property type="match status" value="1"/>
</dbReference>
<dbReference type="PROSITE" id="PS00383">
    <property type="entry name" value="TYR_PHOSPHATASE_1"/>
    <property type="match status" value="1"/>
</dbReference>
<dbReference type="RefSeq" id="WP_191718587.1">
    <property type="nucleotide sequence ID" value="NZ_JACSQP010000004.1"/>
</dbReference>
<dbReference type="SUPFAM" id="SSF52799">
    <property type="entry name" value="(Phosphotyrosine protein) phosphatases II"/>
    <property type="match status" value="1"/>
</dbReference>
<dbReference type="EMBL" id="JACSQP010000004">
    <property type="protein sequence ID" value="MBD7957379.1"/>
    <property type="molecule type" value="Genomic_DNA"/>
</dbReference>
<dbReference type="InterPro" id="IPR026893">
    <property type="entry name" value="Tyr/Ser_Pase_IphP-type"/>
</dbReference>
<reference evidence="2 3" key="1">
    <citation type="submission" date="2020-08" db="EMBL/GenBank/DDBJ databases">
        <title>A Genomic Blueprint of the Chicken Gut Microbiome.</title>
        <authorList>
            <person name="Gilroy R."/>
            <person name="Ravi A."/>
            <person name="Getino M."/>
            <person name="Pursley I."/>
            <person name="Horton D.L."/>
            <person name="Alikhan N.-F."/>
            <person name="Baker D."/>
            <person name="Gharbi K."/>
            <person name="Hall N."/>
            <person name="Watson M."/>
            <person name="Adriaenssens E.M."/>
            <person name="Foster-Nyarko E."/>
            <person name="Jarju S."/>
            <person name="Secka A."/>
            <person name="Antonio M."/>
            <person name="Oren A."/>
            <person name="Chaudhuri R."/>
            <person name="La Ragione R.M."/>
            <person name="Hildebrand F."/>
            <person name="Pallen M.J."/>
        </authorList>
    </citation>
    <scope>NUCLEOTIDE SEQUENCE [LARGE SCALE GENOMIC DNA]</scope>
    <source>
        <strain evidence="2 3">Sa4CUA7</strain>
    </source>
</reference>
<organism evidence="2 3">
    <name type="scientific">Microbacterium pullorum</name>
    <dbReference type="NCBI Taxonomy" id="2762236"/>
    <lineage>
        <taxon>Bacteria</taxon>
        <taxon>Bacillati</taxon>
        <taxon>Actinomycetota</taxon>
        <taxon>Actinomycetes</taxon>
        <taxon>Micrococcales</taxon>
        <taxon>Microbacteriaceae</taxon>
        <taxon>Microbacterium</taxon>
    </lineage>
</organism>
<dbReference type="PROSITE" id="PS50056">
    <property type="entry name" value="TYR_PHOSPHATASE_2"/>
    <property type="match status" value="1"/>
</dbReference>
<protein>
    <submittedName>
        <fullName evidence="2">Tyrosine-protein phosphatase</fullName>
    </submittedName>
</protein>
<keyword evidence="3" id="KW-1185">Reference proteome</keyword>
<evidence type="ECO:0000259" key="1">
    <source>
        <dbReference type="PROSITE" id="PS50056"/>
    </source>
</evidence>
<comment type="caution">
    <text evidence="2">The sequence shown here is derived from an EMBL/GenBank/DDBJ whole genome shotgun (WGS) entry which is preliminary data.</text>
</comment>
<gene>
    <name evidence="2" type="ORF">H9651_06990</name>
</gene>
<dbReference type="InterPro" id="IPR029021">
    <property type="entry name" value="Prot-tyrosine_phosphatase-like"/>
</dbReference>
<dbReference type="Proteomes" id="UP000648352">
    <property type="component" value="Unassembled WGS sequence"/>
</dbReference>
<dbReference type="InterPro" id="IPR016130">
    <property type="entry name" value="Tyr_Pase_AS"/>
</dbReference>
<accession>A0ABR8S202</accession>
<evidence type="ECO:0000313" key="3">
    <source>
        <dbReference type="Proteomes" id="UP000648352"/>
    </source>
</evidence>
<proteinExistence type="predicted"/>
<sequence length="245" mass="26649">MSTALSVDGLANARDLGGMERKNGSLTPAGVFVRAEVLDRLDESGWAALRDHGVRTVIDLRRPEEATSAVPDDMLLMCVDLDGDEREFWAPFEADGRWGTPLYYAAHLQQLPHQLAQVIEAISSAPKGAVLFHCGAGWDRTGLVAALLLKAIGASEDAAVADYLVSFANADAMAALHGRSFEVEERLGVLAAFGHTPDSAFREMYRQLDVDEWFRHAGIDEDTARSIVTWRGHVDSSPGGSWQDN</sequence>